<accession>A0ABP2EYM7</accession>
<dbReference type="EMBL" id="EQ999976">
    <property type="protein sequence ID" value="EEQ89337.1"/>
    <property type="molecule type" value="Genomic_DNA"/>
</dbReference>
<dbReference type="RefSeq" id="XP_045276286.1">
    <property type="nucleotide sequence ID" value="XM_045420121.1"/>
</dbReference>
<evidence type="ECO:0000313" key="1">
    <source>
        <dbReference type="EMBL" id="EEQ89337.1"/>
    </source>
</evidence>
<proteinExistence type="predicted"/>
<dbReference type="Proteomes" id="UP000002039">
    <property type="component" value="Unassembled WGS sequence"/>
</dbReference>
<keyword evidence="2" id="KW-1185">Reference proteome</keyword>
<name>A0ABP2EYM7_AJEDR</name>
<sequence length="76" mass="8310">MYPLRVSNPHALVSHAKALPGGRINHSATGANIELALTVNIKIMMQKIALIFKVKEMSILDDSLNSVNIKKKQASE</sequence>
<protein>
    <submittedName>
        <fullName evidence="1">Uncharacterized protein</fullName>
    </submittedName>
</protein>
<gene>
    <name evidence="1" type="ORF">BDCG_04457</name>
</gene>
<evidence type="ECO:0000313" key="2">
    <source>
        <dbReference type="Proteomes" id="UP000002039"/>
    </source>
</evidence>
<reference evidence="2" key="1">
    <citation type="journal article" date="2015" name="PLoS Genet.">
        <title>The dynamic genome and transcriptome of the human fungal pathogen Blastomyces and close relative Emmonsia.</title>
        <authorList>
            <person name="Munoz J.F."/>
            <person name="Gauthier G.M."/>
            <person name="Desjardins C.A."/>
            <person name="Gallo J.E."/>
            <person name="Holder J."/>
            <person name="Sullivan T.D."/>
            <person name="Marty A.J."/>
            <person name="Carmen J.C."/>
            <person name="Chen Z."/>
            <person name="Ding L."/>
            <person name="Gujja S."/>
            <person name="Magrini V."/>
            <person name="Misas E."/>
            <person name="Mitreva M."/>
            <person name="Priest M."/>
            <person name="Saif S."/>
            <person name="Whiston E.A."/>
            <person name="Young S."/>
            <person name="Zeng Q."/>
            <person name="Goldman W.E."/>
            <person name="Mardis E.R."/>
            <person name="Taylor J.W."/>
            <person name="McEwen J.G."/>
            <person name="Clay O.K."/>
            <person name="Klein B.S."/>
            <person name="Cuomo C.A."/>
        </authorList>
    </citation>
    <scope>NUCLEOTIDE SEQUENCE [LARGE SCALE GENOMIC DNA]</scope>
    <source>
        <strain evidence="2">ER-3 / ATCC MYA-2586</strain>
    </source>
</reference>
<dbReference type="GeneID" id="69026610"/>
<organism evidence="1 2">
    <name type="scientific">Ajellomyces dermatitidis (strain ER-3 / ATCC MYA-2586)</name>
    <name type="common">Blastomyces dermatitidis</name>
    <dbReference type="NCBI Taxonomy" id="559297"/>
    <lineage>
        <taxon>Eukaryota</taxon>
        <taxon>Fungi</taxon>
        <taxon>Dikarya</taxon>
        <taxon>Ascomycota</taxon>
        <taxon>Pezizomycotina</taxon>
        <taxon>Eurotiomycetes</taxon>
        <taxon>Eurotiomycetidae</taxon>
        <taxon>Onygenales</taxon>
        <taxon>Ajellomycetaceae</taxon>
        <taxon>Blastomyces</taxon>
    </lineage>
</organism>